<dbReference type="PANTHER" id="PTHR10342:SF273">
    <property type="entry name" value="RE14504P"/>
    <property type="match status" value="1"/>
</dbReference>
<dbReference type="InterPro" id="IPR000917">
    <property type="entry name" value="Sulfatase_N"/>
</dbReference>
<dbReference type="InterPro" id="IPR017850">
    <property type="entry name" value="Alkaline_phosphatase_core_sf"/>
</dbReference>
<organism evidence="9 10">
    <name type="scientific">Caerostris darwini</name>
    <dbReference type="NCBI Taxonomy" id="1538125"/>
    <lineage>
        <taxon>Eukaryota</taxon>
        <taxon>Metazoa</taxon>
        <taxon>Ecdysozoa</taxon>
        <taxon>Arthropoda</taxon>
        <taxon>Chelicerata</taxon>
        <taxon>Arachnida</taxon>
        <taxon>Araneae</taxon>
        <taxon>Araneomorphae</taxon>
        <taxon>Entelegynae</taxon>
        <taxon>Araneoidea</taxon>
        <taxon>Araneidae</taxon>
        <taxon>Caerostris</taxon>
    </lineage>
</organism>
<keyword evidence="7" id="KW-0732">Signal</keyword>
<evidence type="ECO:0000256" key="5">
    <source>
        <dbReference type="ARBA" id="ARBA00022837"/>
    </source>
</evidence>
<name>A0AAV4MZ51_9ARAC</name>
<evidence type="ECO:0000256" key="1">
    <source>
        <dbReference type="ARBA" id="ARBA00001913"/>
    </source>
</evidence>
<accession>A0AAV4MZ51</accession>
<comment type="similarity">
    <text evidence="2">Belongs to the sulfatase family.</text>
</comment>
<comment type="cofactor">
    <cofactor evidence="1">
        <name>Ca(2+)</name>
        <dbReference type="ChEBI" id="CHEBI:29108"/>
    </cofactor>
</comment>
<gene>
    <name evidence="9" type="primary">Arsi</name>
    <name evidence="9" type="ORF">CDAR_539681</name>
</gene>
<dbReference type="Proteomes" id="UP001054837">
    <property type="component" value="Unassembled WGS sequence"/>
</dbReference>
<keyword evidence="5" id="KW-0106">Calcium</keyword>
<dbReference type="CDD" id="cd16029">
    <property type="entry name" value="4-S"/>
    <property type="match status" value="1"/>
</dbReference>
<evidence type="ECO:0000259" key="8">
    <source>
        <dbReference type="Pfam" id="PF00884"/>
    </source>
</evidence>
<evidence type="ECO:0000256" key="4">
    <source>
        <dbReference type="ARBA" id="ARBA00022801"/>
    </source>
</evidence>
<sequence length="602" mass="68272">MNFLLPLLILLLVKLNCLKGKESSQPPHIIFIFADDLGWNDISLHGSAEIPTPNIDALALNGLILHNYYTWWLCTPSRGSFLTGKYPTRLGLQHSALRAGEASGLPLYEVTLPQRLKKLGYRTHMIGKWHLGYQTKEHTPTYRGFDTFFGYLNGYIDYYDHTIWEDTLIPNVPYFYGLDFHNGTTVLKDKQGQYATHLFTEEAENIILNHDTSKPLFLFLSHIAAHTGNGYRPHQAPPEVISKFKYIKNISRRIHAAIISVMDDGVGKVFQALDQKGMLKNSIVMFVSDNGGSRYPGEVHASNYPLRGEKETQWEGGIRVPAAIWSPLLKLDKPRISKQLMHVSDWLPTFYTIGGGDIADLGQIDGYDQWEALINDSSSPRKHMLQNLDQVLGMSAFRLGDLKLVNGTASDEYNFWYGPSGFESINMPSSFEWVFKNGSVVKDILVEKGMWIADNPNDVYKQLRVICERPPPKKSLACQPNKKPCLFNITDDPCEYMDLADQYPDEVNSMLARIAKYKEESMEPQSKPCDASGDPMCHDFLCVPWLDPEHRTECDYASGSVYTDEVDITNSRPPGLSSRNNTNFILIYTQFLFIIFLSKLLL</sequence>
<feature type="chain" id="PRO_5043338135" evidence="7">
    <location>
        <begin position="21"/>
        <end position="602"/>
    </location>
</feature>
<proteinExistence type="inferred from homology"/>
<dbReference type="GO" id="GO:0046872">
    <property type="term" value="F:metal ion binding"/>
    <property type="evidence" value="ECO:0007669"/>
    <property type="project" value="UniProtKB-KW"/>
</dbReference>
<dbReference type="InterPro" id="IPR024607">
    <property type="entry name" value="Sulfatase_CS"/>
</dbReference>
<evidence type="ECO:0000256" key="2">
    <source>
        <dbReference type="ARBA" id="ARBA00008779"/>
    </source>
</evidence>
<evidence type="ECO:0000256" key="6">
    <source>
        <dbReference type="ARBA" id="ARBA00023180"/>
    </source>
</evidence>
<protein>
    <submittedName>
        <fullName evidence="9">Arylsulfatase I</fullName>
    </submittedName>
</protein>
<dbReference type="SUPFAM" id="SSF53649">
    <property type="entry name" value="Alkaline phosphatase-like"/>
    <property type="match status" value="1"/>
</dbReference>
<evidence type="ECO:0000313" key="10">
    <source>
        <dbReference type="Proteomes" id="UP001054837"/>
    </source>
</evidence>
<evidence type="ECO:0000313" key="9">
    <source>
        <dbReference type="EMBL" id="GIX76985.1"/>
    </source>
</evidence>
<dbReference type="EMBL" id="BPLQ01000978">
    <property type="protein sequence ID" value="GIX76985.1"/>
    <property type="molecule type" value="Genomic_DNA"/>
</dbReference>
<keyword evidence="3" id="KW-0479">Metal-binding</keyword>
<dbReference type="Gene3D" id="3.40.720.10">
    <property type="entry name" value="Alkaline Phosphatase, subunit A"/>
    <property type="match status" value="1"/>
</dbReference>
<keyword evidence="4" id="KW-0378">Hydrolase</keyword>
<reference evidence="9 10" key="1">
    <citation type="submission" date="2021-06" db="EMBL/GenBank/DDBJ databases">
        <title>Caerostris darwini draft genome.</title>
        <authorList>
            <person name="Kono N."/>
            <person name="Arakawa K."/>
        </authorList>
    </citation>
    <scope>NUCLEOTIDE SEQUENCE [LARGE SCALE GENOMIC DNA]</scope>
</reference>
<evidence type="ECO:0000256" key="3">
    <source>
        <dbReference type="ARBA" id="ARBA00022723"/>
    </source>
</evidence>
<dbReference type="PANTHER" id="PTHR10342">
    <property type="entry name" value="ARYLSULFATASE"/>
    <property type="match status" value="1"/>
</dbReference>
<dbReference type="Pfam" id="PF00884">
    <property type="entry name" value="Sulfatase"/>
    <property type="match status" value="1"/>
</dbReference>
<dbReference type="PROSITE" id="PS00149">
    <property type="entry name" value="SULFATASE_2"/>
    <property type="match status" value="1"/>
</dbReference>
<keyword evidence="6" id="KW-0325">Glycoprotein</keyword>
<feature type="domain" description="Sulfatase N-terminal" evidence="8">
    <location>
        <begin position="27"/>
        <end position="352"/>
    </location>
</feature>
<evidence type="ECO:0000256" key="7">
    <source>
        <dbReference type="SAM" id="SignalP"/>
    </source>
</evidence>
<dbReference type="Gene3D" id="3.30.1120.10">
    <property type="match status" value="1"/>
</dbReference>
<dbReference type="GO" id="GO:0008484">
    <property type="term" value="F:sulfuric ester hydrolase activity"/>
    <property type="evidence" value="ECO:0007669"/>
    <property type="project" value="InterPro"/>
</dbReference>
<dbReference type="AlphaFoldDB" id="A0AAV4MZ51"/>
<dbReference type="InterPro" id="IPR047115">
    <property type="entry name" value="ARSB"/>
</dbReference>
<comment type="caution">
    <text evidence="9">The sequence shown here is derived from an EMBL/GenBank/DDBJ whole genome shotgun (WGS) entry which is preliminary data.</text>
</comment>
<feature type="signal peptide" evidence="7">
    <location>
        <begin position="1"/>
        <end position="20"/>
    </location>
</feature>
<keyword evidence="10" id="KW-1185">Reference proteome</keyword>